<evidence type="ECO:0000313" key="3">
    <source>
        <dbReference type="Proteomes" id="UP000198558"/>
    </source>
</evidence>
<feature type="domain" description="Nuclease-associated modular DNA-binding 1" evidence="1">
    <location>
        <begin position="373"/>
        <end position="402"/>
    </location>
</feature>
<dbReference type="SMART" id="SM00497">
    <property type="entry name" value="IENR1"/>
    <property type="match status" value="2"/>
</dbReference>
<dbReference type="InterPro" id="IPR003647">
    <property type="entry name" value="Intron_nuc_1_rpt"/>
</dbReference>
<evidence type="ECO:0000259" key="1">
    <source>
        <dbReference type="Pfam" id="PF07453"/>
    </source>
</evidence>
<evidence type="ECO:0000313" key="2">
    <source>
        <dbReference type="EMBL" id="SET07509.1"/>
    </source>
</evidence>
<reference evidence="3" key="1">
    <citation type="submission" date="2016-10" db="EMBL/GenBank/DDBJ databases">
        <authorList>
            <person name="Varghese N."/>
            <person name="Submissions S."/>
        </authorList>
    </citation>
    <scope>NUCLEOTIDE SEQUENCE [LARGE SCALE GENOMIC DNA]</scope>
    <source>
        <strain evidence="3">DSM 1551</strain>
    </source>
</reference>
<dbReference type="OrthoDB" id="583824at2"/>
<dbReference type="Pfam" id="PF07453">
    <property type="entry name" value="NUMOD1"/>
    <property type="match status" value="2"/>
</dbReference>
<dbReference type="Gene3D" id="1.10.10.10">
    <property type="entry name" value="Winged helix-like DNA-binding domain superfamily/Winged helix DNA-binding domain"/>
    <property type="match status" value="2"/>
</dbReference>
<sequence length="420" mass="50096">MKYTFEKIQEALKLHNYKLVNKNMNISSIITKSKLLCTDNDGYYVYVILDKLIHRKSKFRRFSNSNKYTIDNINFYLKSKIGNNFTCLSEKYINNQTELLFRCNRCGEVVKKKWINVYRKGINRTPILCPNCDGRIESLHASILKQVFMYNYPDTICEDNSCRNPITNKIMPTDIVNHRLKIAIEVQSEYHDNEYSKKKDLIKKEFWIARNFKFYALDIRDYTVLEMCRIFFNISELPSYINYDYSNKLNIKNIQNMLNKGKNIPEIANILNIDKHRIYDAIYSKKLIYPNNYQRPDCSPVVQTDLSGNIINKYKSISEAQLKSGVKASNIASCLRKKRNYSSGYYWYYLHDYDKYKFRTNRFEKFRQPIDMFDKNNKYIKSFNAIIEASKELNTNNYSIWRVAEGIRKSLLGYKFKYKK</sequence>
<feature type="domain" description="Nuclease-associated modular DNA-binding 1" evidence="1">
    <location>
        <begin position="300"/>
        <end position="335"/>
    </location>
</feature>
<dbReference type="InterPro" id="IPR010896">
    <property type="entry name" value="NUMOD1"/>
</dbReference>
<accession>A0A1I0BML5</accession>
<name>A0A1I0BML5_9FIRM</name>
<gene>
    <name evidence="2" type="ORF">SAMN04489758_101165</name>
</gene>
<keyword evidence="3" id="KW-1185">Reference proteome</keyword>
<organism evidence="2 3">
    <name type="scientific">Thomasclavelia cocleata</name>
    <dbReference type="NCBI Taxonomy" id="69824"/>
    <lineage>
        <taxon>Bacteria</taxon>
        <taxon>Bacillati</taxon>
        <taxon>Bacillota</taxon>
        <taxon>Erysipelotrichia</taxon>
        <taxon>Erysipelotrichales</taxon>
        <taxon>Coprobacillaceae</taxon>
        <taxon>Thomasclavelia</taxon>
    </lineage>
</organism>
<dbReference type="EMBL" id="FOIN01000001">
    <property type="protein sequence ID" value="SET07509.1"/>
    <property type="molecule type" value="Genomic_DNA"/>
</dbReference>
<proteinExistence type="predicted"/>
<dbReference type="RefSeq" id="WP_092351503.1">
    <property type="nucleotide sequence ID" value="NZ_FOIN01000001.1"/>
</dbReference>
<dbReference type="Proteomes" id="UP000198558">
    <property type="component" value="Unassembled WGS sequence"/>
</dbReference>
<dbReference type="InterPro" id="IPR036388">
    <property type="entry name" value="WH-like_DNA-bd_sf"/>
</dbReference>
<protein>
    <submittedName>
        <fullName evidence="2">NUMOD1 domain-containing protein</fullName>
    </submittedName>
</protein>
<dbReference type="AlphaFoldDB" id="A0A1I0BML5"/>
<dbReference type="GeneID" id="78287209"/>